<gene>
    <name evidence="9" type="ordered locus">SM11_chr0901</name>
</gene>
<dbReference type="Pfam" id="PF05065">
    <property type="entry name" value="Phage_capsid"/>
    <property type="match status" value="1"/>
</dbReference>
<feature type="region of interest" description="Disordered" evidence="6">
    <location>
        <begin position="170"/>
        <end position="194"/>
    </location>
</feature>
<evidence type="ECO:0000313" key="9">
    <source>
        <dbReference type="EMBL" id="AEH78178.1"/>
    </source>
</evidence>
<proteinExistence type="predicted"/>
<dbReference type="GO" id="GO:0006508">
    <property type="term" value="P:proteolysis"/>
    <property type="evidence" value="ECO:0007669"/>
    <property type="project" value="UniProtKB-KW"/>
</dbReference>
<accession>F7X214</accession>
<feature type="domain" description="Prohead serine protease" evidence="7">
    <location>
        <begin position="25"/>
        <end position="146"/>
    </location>
</feature>
<dbReference type="InterPro" id="IPR024455">
    <property type="entry name" value="Phage_capsid"/>
</dbReference>
<feature type="compositionally biased region" description="Low complexity" evidence="6">
    <location>
        <begin position="170"/>
        <end position="184"/>
    </location>
</feature>
<evidence type="ECO:0000256" key="3">
    <source>
        <dbReference type="ARBA" id="ARBA00022670"/>
    </source>
</evidence>
<feature type="domain" description="Phage capsid-like C-terminal" evidence="8">
    <location>
        <begin position="369"/>
        <end position="567"/>
    </location>
</feature>
<dbReference type="SUPFAM" id="SSF56563">
    <property type="entry name" value="Major capsid protein gp5"/>
    <property type="match status" value="1"/>
</dbReference>
<dbReference type="AlphaFoldDB" id="F7X214"/>
<comment type="subcellular location">
    <subcellularLocation>
        <location evidence="1">Virion</location>
    </subcellularLocation>
</comment>
<dbReference type="Pfam" id="PF04586">
    <property type="entry name" value="Peptidase_S78"/>
    <property type="match status" value="1"/>
</dbReference>
<dbReference type="RefSeq" id="WP_014529186.1">
    <property type="nucleotide sequence ID" value="NC_017325.1"/>
</dbReference>
<feature type="coiled-coil region" evidence="5">
    <location>
        <begin position="195"/>
        <end position="222"/>
    </location>
</feature>
<keyword evidence="3" id="KW-0645">Protease</keyword>
<sequence>MQGLVYRAAKQSETDPLEYVLSDETVDRYGDVIAADGWDLGEFKRNPIALFNHNQSAIVGAWENVRVEKGRLIGRLRLAVEGTSRLVDEVRRLRDQGILRAVSVGFYPLESEPLDSKADPNWGPFRYIKNKLVECSLVAVPANPNALQVGRSFALSAEIREQLRGKIARAPLPASAPSPGKLASQPPAKSGANTMSKLAKRIEDAQKHIKNLKDQLVELSNLDEPDEDQSGLMAELPDQIADLEAGLERDRKIEQAIAVRAIEHQPPPETKQAALSEKRPYAVPAKKFQPRDLLVRGAVVQFLAHVHKQAPDAILKAVYPNDDAVQIMVRAAVNPAKTDVPTWAQELVQQAVGDYLDLLPRDSIYPALSSMGARFTFGRNGQIKIPSRAATPNVSGAWVGEGEPIPVRRVGFTSITLVPKKLGVISTFTRELAAHSTPSIEGVLREAMAEDTAVTVDTTLIDANPATAIRPAGLLNGVAPLTPNDETDPLAMIADLKKLVTAITASRGGRNIAVLINPAQAIAIAFQQTNTGEFMFSSTDEAGRRLNLRFIVSPTVPVNTVIAVDAADFASATGDMPEYDVSDQATIHEEDTTPLPIVGGGGTPVTASPVRSLWQTASIGVRMLLDMNWSMRRAGMVAWMENVTW</sequence>
<organism evidence="9 10">
    <name type="scientific">Sinorhizobium meliloti (strain SM11)</name>
    <dbReference type="NCBI Taxonomy" id="707241"/>
    <lineage>
        <taxon>Bacteria</taxon>
        <taxon>Pseudomonadati</taxon>
        <taxon>Pseudomonadota</taxon>
        <taxon>Alphaproteobacteria</taxon>
        <taxon>Hyphomicrobiales</taxon>
        <taxon>Rhizobiaceae</taxon>
        <taxon>Sinorhizobium/Ensifer group</taxon>
        <taxon>Sinorhizobium</taxon>
    </lineage>
</organism>
<dbReference type="Gene3D" id="3.30.2400.10">
    <property type="entry name" value="Major capsid protein gp5"/>
    <property type="match status" value="1"/>
</dbReference>
<dbReference type="Proteomes" id="UP000009045">
    <property type="component" value="Chromosome"/>
</dbReference>
<dbReference type="InterPro" id="IPR054612">
    <property type="entry name" value="Phage_capsid-like_C"/>
</dbReference>
<reference evidence="9 10" key="1">
    <citation type="journal article" date="2011" name="J. Biotechnol.">
        <title>The complete genome sequence of the dominant Sinorhizobium meliloti field isolate SM11 extends the S. meliloti pan-genome.</title>
        <authorList>
            <person name="Schneiker-Bekel S."/>
            <person name="Wibberg D."/>
            <person name="Bekel T."/>
            <person name="Blom J."/>
            <person name="Linke B."/>
            <person name="Neuweger H."/>
            <person name="Stiens M."/>
            <person name="Vorholter F.J."/>
            <person name="Weidner S."/>
            <person name="Goesmann A."/>
            <person name="Puhler A."/>
            <person name="Schluter A."/>
        </authorList>
    </citation>
    <scope>NUCLEOTIDE SEQUENCE [LARGE SCALE GENOMIC DNA]</scope>
    <source>
        <strain evidence="9 10">SM11</strain>
    </source>
</reference>
<dbReference type="EMBL" id="CP001830">
    <property type="protein sequence ID" value="AEH78178.1"/>
    <property type="molecule type" value="Genomic_DNA"/>
</dbReference>
<evidence type="ECO:0000259" key="8">
    <source>
        <dbReference type="Pfam" id="PF05065"/>
    </source>
</evidence>
<dbReference type="Gene3D" id="3.30.2320.10">
    <property type="entry name" value="hypothetical protein PF0899 domain"/>
    <property type="match status" value="1"/>
</dbReference>
<evidence type="ECO:0000259" key="7">
    <source>
        <dbReference type="Pfam" id="PF04586"/>
    </source>
</evidence>
<evidence type="ECO:0000256" key="1">
    <source>
        <dbReference type="ARBA" id="ARBA00004328"/>
    </source>
</evidence>
<evidence type="ECO:0000256" key="5">
    <source>
        <dbReference type="SAM" id="Coils"/>
    </source>
</evidence>
<dbReference type="KEGG" id="smx:SM11_chr0901"/>
<keyword evidence="2" id="KW-1188">Viral release from host cell</keyword>
<dbReference type="InterPro" id="IPR054613">
    <property type="entry name" value="Peptidase_S78_dom"/>
</dbReference>
<keyword evidence="4" id="KW-0378">Hydrolase</keyword>
<dbReference type="HOGENOM" id="CLU_424460_0_0_5"/>
<dbReference type="GO" id="GO:0008233">
    <property type="term" value="F:peptidase activity"/>
    <property type="evidence" value="ECO:0007669"/>
    <property type="project" value="UniProtKB-KW"/>
</dbReference>
<dbReference type="PATRIC" id="fig|707241.3.peg.946"/>
<name>F7X214_SINMM</name>
<evidence type="ECO:0000256" key="4">
    <source>
        <dbReference type="ARBA" id="ARBA00022801"/>
    </source>
</evidence>
<dbReference type="NCBIfam" id="TIGR01554">
    <property type="entry name" value="major_cap_HK97"/>
    <property type="match status" value="1"/>
</dbReference>
<evidence type="ECO:0000256" key="2">
    <source>
        <dbReference type="ARBA" id="ARBA00022612"/>
    </source>
</evidence>
<evidence type="ECO:0000256" key="6">
    <source>
        <dbReference type="SAM" id="MobiDB-lite"/>
    </source>
</evidence>
<protein>
    <submittedName>
        <fullName evidence="9">Peptidase U35 phage prohead HK97</fullName>
    </submittedName>
</protein>
<evidence type="ECO:0000313" key="10">
    <source>
        <dbReference type="Proteomes" id="UP000009045"/>
    </source>
</evidence>
<keyword evidence="5" id="KW-0175">Coiled coil</keyword>